<dbReference type="EMBL" id="VSSQ01010815">
    <property type="protein sequence ID" value="MPM45283.1"/>
    <property type="molecule type" value="Genomic_DNA"/>
</dbReference>
<accession>A0A645A350</accession>
<protein>
    <submittedName>
        <fullName evidence="1">Uncharacterized protein</fullName>
    </submittedName>
</protein>
<reference evidence="1" key="1">
    <citation type="submission" date="2019-08" db="EMBL/GenBank/DDBJ databases">
        <authorList>
            <person name="Kucharzyk K."/>
            <person name="Murdoch R.W."/>
            <person name="Higgins S."/>
            <person name="Loffler F."/>
        </authorList>
    </citation>
    <scope>NUCLEOTIDE SEQUENCE</scope>
</reference>
<proteinExistence type="predicted"/>
<organism evidence="1">
    <name type="scientific">bioreactor metagenome</name>
    <dbReference type="NCBI Taxonomy" id="1076179"/>
    <lineage>
        <taxon>unclassified sequences</taxon>
        <taxon>metagenomes</taxon>
        <taxon>ecological metagenomes</taxon>
    </lineage>
</organism>
<name>A0A645A350_9ZZZZ</name>
<sequence>MVSRDVGILNPVIPVPEKAPLPSSERWFPAIVTPVSWAQRAKAAVSMVSTLTGMVTDSSAVPMNAFSPM</sequence>
<evidence type="ECO:0000313" key="1">
    <source>
        <dbReference type="EMBL" id="MPM45283.1"/>
    </source>
</evidence>
<gene>
    <name evidence="1" type="ORF">SDC9_91969</name>
</gene>
<comment type="caution">
    <text evidence="1">The sequence shown here is derived from an EMBL/GenBank/DDBJ whole genome shotgun (WGS) entry which is preliminary data.</text>
</comment>
<dbReference type="AlphaFoldDB" id="A0A645A350"/>